<feature type="compositionally biased region" description="Basic residues" evidence="3">
    <location>
        <begin position="422"/>
        <end position="446"/>
    </location>
</feature>
<feature type="compositionally biased region" description="Polar residues" evidence="3">
    <location>
        <begin position="378"/>
        <end position="395"/>
    </location>
</feature>
<sequence length="498" mass="56403">MDIDPDISNWILEFLLKQPLQDSILNFLVSNLPLPNNNPILKKSLLLKKLEFEISHNSAVSETTLEHLEQLEELESRKGVERVSDTMKCAYWQIAVECSVKYLKKEVWKKSKYDFFKSLKSVWWGRVGKLEKVENGGLGSEELFAWRDEMDNAFPKKRARKRLVKKSKGVNAVEALRVYLKEEREKMGPSFLELVAHRFKDEETMKEVLGLGNANGIVPNEPVLRSADQDSAAKNNNGVVQKDASLQRSSDTFRGAEVVDSDCLAVQPLLCKYDLPPTPEVTRVQEALESSRLDLQANVKDPLPDALRRAEVITGKERGSTDHEPIKENHVSPNPSAVNGAGVITGKERGSTDHEPIQENHVSPNPSAVNGVVRTDGGNPSNRPRPSLMERNSTAHTHEWDESNVNSLEDSTDRVSRPKLPSPKRRLVSPLKKTGKGQTTKRRRVGKWSAEEEDTLRAGVEEYGQGNWKCILKAYRHIFEGRRTEVDLKDKWRNMNRY</sequence>
<dbReference type="Proteomes" id="UP000594638">
    <property type="component" value="Unassembled WGS sequence"/>
</dbReference>
<comment type="subcellular location">
    <subcellularLocation>
        <location evidence="1">Nucleus</location>
    </subcellularLocation>
</comment>
<evidence type="ECO:0000256" key="3">
    <source>
        <dbReference type="SAM" id="MobiDB-lite"/>
    </source>
</evidence>
<gene>
    <name evidence="6" type="ORF">OLEA9_A099621</name>
</gene>
<dbReference type="InterPro" id="IPR001005">
    <property type="entry name" value="SANT/Myb"/>
</dbReference>
<feature type="compositionally biased region" description="Basic and acidic residues" evidence="3">
    <location>
        <begin position="315"/>
        <end position="330"/>
    </location>
</feature>
<comment type="caution">
    <text evidence="6">The sequence shown here is derived from an EMBL/GenBank/DDBJ whole genome shotgun (WGS) entry which is preliminary data.</text>
</comment>
<feature type="domain" description="HTH myb-type" evidence="5">
    <location>
        <begin position="440"/>
        <end position="498"/>
    </location>
</feature>
<evidence type="ECO:0000259" key="4">
    <source>
        <dbReference type="PROSITE" id="PS50090"/>
    </source>
</evidence>
<proteinExistence type="predicted"/>
<dbReference type="AlphaFoldDB" id="A0A8S0V5T7"/>
<organism evidence="6 7">
    <name type="scientific">Olea europaea subsp. europaea</name>
    <dbReference type="NCBI Taxonomy" id="158383"/>
    <lineage>
        <taxon>Eukaryota</taxon>
        <taxon>Viridiplantae</taxon>
        <taxon>Streptophyta</taxon>
        <taxon>Embryophyta</taxon>
        <taxon>Tracheophyta</taxon>
        <taxon>Spermatophyta</taxon>
        <taxon>Magnoliopsida</taxon>
        <taxon>eudicotyledons</taxon>
        <taxon>Gunneridae</taxon>
        <taxon>Pentapetalae</taxon>
        <taxon>asterids</taxon>
        <taxon>lamiids</taxon>
        <taxon>Lamiales</taxon>
        <taxon>Oleaceae</taxon>
        <taxon>Oleeae</taxon>
        <taxon>Olea</taxon>
    </lineage>
</organism>
<reference evidence="6 7" key="1">
    <citation type="submission" date="2019-12" db="EMBL/GenBank/DDBJ databases">
        <authorList>
            <person name="Alioto T."/>
            <person name="Alioto T."/>
            <person name="Gomez Garrido J."/>
        </authorList>
    </citation>
    <scope>NUCLEOTIDE SEQUENCE [LARGE SCALE GENOMIC DNA]</scope>
</reference>
<dbReference type="GO" id="GO:0005634">
    <property type="term" value="C:nucleus"/>
    <property type="evidence" value="ECO:0007669"/>
    <property type="project" value="UniProtKB-SubCell"/>
</dbReference>
<keyword evidence="7" id="KW-1185">Reference proteome</keyword>
<dbReference type="Pfam" id="PF00249">
    <property type="entry name" value="Myb_DNA-binding"/>
    <property type="match status" value="1"/>
</dbReference>
<dbReference type="InterPro" id="IPR009057">
    <property type="entry name" value="Homeodomain-like_sf"/>
</dbReference>
<dbReference type="SUPFAM" id="SSF46689">
    <property type="entry name" value="Homeodomain-like"/>
    <property type="match status" value="1"/>
</dbReference>
<dbReference type="InterPro" id="IPR017930">
    <property type="entry name" value="Myb_dom"/>
</dbReference>
<evidence type="ECO:0000313" key="7">
    <source>
        <dbReference type="Proteomes" id="UP000594638"/>
    </source>
</evidence>
<accession>A0A8S0V5T7</accession>
<dbReference type="SMART" id="SM00717">
    <property type="entry name" value="SANT"/>
    <property type="match status" value="1"/>
</dbReference>
<protein>
    <submittedName>
        <fullName evidence="6">Telomere repeat-binding 2-like</fullName>
    </submittedName>
</protein>
<dbReference type="Gramene" id="OE9A099621T1">
    <property type="protein sequence ID" value="OE9A099621C1"/>
    <property type="gene ID" value="OE9A099621"/>
</dbReference>
<feature type="domain" description="Myb-like" evidence="4">
    <location>
        <begin position="440"/>
        <end position="496"/>
    </location>
</feature>
<keyword evidence="2" id="KW-0539">Nucleus</keyword>
<dbReference type="PANTHER" id="PTHR46993:SF6">
    <property type="entry name" value="MYB TRANSCRIPTION FACTOR"/>
    <property type="match status" value="1"/>
</dbReference>
<evidence type="ECO:0000256" key="1">
    <source>
        <dbReference type="ARBA" id="ARBA00004123"/>
    </source>
</evidence>
<evidence type="ECO:0000256" key="2">
    <source>
        <dbReference type="ARBA" id="ARBA00023242"/>
    </source>
</evidence>
<feature type="region of interest" description="Disordered" evidence="3">
    <location>
        <begin position="315"/>
        <end position="448"/>
    </location>
</feature>
<dbReference type="PANTHER" id="PTHR46993">
    <property type="entry name" value="MYB TRANSCRIPTION FACTOR"/>
    <property type="match status" value="1"/>
</dbReference>
<dbReference type="Gene3D" id="1.10.10.60">
    <property type="entry name" value="Homeodomain-like"/>
    <property type="match status" value="1"/>
</dbReference>
<evidence type="ECO:0000313" key="6">
    <source>
        <dbReference type="EMBL" id="CAA3028578.1"/>
    </source>
</evidence>
<dbReference type="PROSITE" id="PS51294">
    <property type="entry name" value="HTH_MYB"/>
    <property type="match status" value="1"/>
</dbReference>
<dbReference type="CDD" id="cd11660">
    <property type="entry name" value="SANT_TRF"/>
    <property type="match status" value="1"/>
</dbReference>
<feature type="compositionally biased region" description="Basic and acidic residues" evidence="3">
    <location>
        <begin position="346"/>
        <end position="358"/>
    </location>
</feature>
<dbReference type="OrthoDB" id="608866at2759"/>
<dbReference type="EMBL" id="CACTIH010009262">
    <property type="protein sequence ID" value="CAA3028578.1"/>
    <property type="molecule type" value="Genomic_DNA"/>
</dbReference>
<name>A0A8S0V5T7_OLEEU</name>
<evidence type="ECO:0000259" key="5">
    <source>
        <dbReference type="PROSITE" id="PS51294"/>
    </source>
</evidence>
<dbReference type="PROSITE" id="PS50090">
    <property type="entry name" value="MYB_LIKE"/>
    <property type="match status" value="1"/>
</dbReference>